<proteinExistence type="predicted"/>
<dbReference type="EMBL" id="BARV01028561">
    <property type="protein sequence ID" value="GAI35027.1"/>
    <property type="molecule type" value="Genomic_DNA"/>
</dbReference>
<dbReference type="AlphaFoldDB" id="X1MTN9"/>
<name>X1MTN9_9ZZZZ</name>
<protein>
    <submittedName>
        <fullName evidence="1">Uncharacterized protein</fullName>
    </submittedName>
</protein>
<evidence type="ECO:0000313" key="1">
    <source>
        <dbReference type="EMBL" id="GAI35027.1"/>
    </source>
</evidence>
<feature type="non-terminal residue" evidence="1">
    <location>
        <position position="43"/>
    </location>
</feature>
<comment type="caution">
    <text evidence="1">The sequence shown here is derived from an EMBL/GenBank/DDBJ whole genome shotgun (WGS) entry which is preliminary data.</text>
</comment>
<accession>X1MTN9</accession>
<gene>
    <name evidence="1" type="ORF">S06H3_45697</name>
</gene>
<reference evidence="1" key="1">
    <citation type="journal article" date="2014" name="Front. Microbiol.">
        <title>High frequency of phylogenetically diverse reductive dehalogenase-homologous genes in deep subseafloor sedimentary metagenomes.</title>
        <authorList>
            <person name="Kawai M."/>
            <person name="Futagami T."/>
            <person name="Toyoda A."/>
            <person name="Takaki Y."/>
            <person name="Nishi S."/>
            <person name="Hori S."/>
            <person name="Arai W."/>
            <person name="Tsubouchi T."/>
            <person name="Morono Y."/>
            <person name="Uchiyama I."/>
            <person name="Ito T."/>
            <person name="Fujiyama A."/>
            <person name="Inagaki F."/>
            <person name="Takami H."/>
        </authorList>
    </citation>
    <scope>NUCLEOTIDE SEQUENCE</scope>
    <source>
        <strain evidence="1">Expedition CK06-06</strain>
    </source>
</reference>
<organism evidence="1">
    <name type="scientific">marine sediment metagenome</name>
    <dbReference type="NCBI Taxonomy" id="412755"/>
    <lineage>
        <taxon>unclassified sequences</taxon>
        <taxon>metagenomes</taxon>
        <taxon>ecological metagenomes</taxon>
    </lineage>
</organism>
<sequence length="43" mass="4729">MMLDPEYGPVCGDQYISDNRVNSQTPLQLSDGRLILYVPDASG</sequence>